<dbReference type="PROSITE" id="PS50820">
    <property type="entry name" value="LCCL"/>
    <property type="match status" value="1"/>
</dbReference>
<keyword evidence="3" id="KW-0732">Signal</keyword>
<feature type="domain" description="C-type lectin" evidence="5">
    <location>
        <begin position="167"/>
        <end position="297"/>
    </location>
</feature>
<evidence type="ECO:0000259" key="5">
    <source>
        <dbReference type="PROSITE" id="PS50041"/>
    </source>
</evidence>
<feature type="domain" description="SUEL-type lectin" evidence="6">
    <location>
        <begin position="743"/>
        <end position="828"/>
    </location>
</feature>
<name>A0AAV6R1H7_SOLSE</name>
<dbReference type="PROSITE" id="PS50228">
    <property type="entry name" value="SUEL_LECTIN"/>
    <property type="match status" value="1"/>
</dbReference>
<keyword evidence="2" id="KW-0472">Membrane</keyword>
<feature type="domain" description="C-type lectin" evidence="5">
    <location>
        <begin position="32"/>
        <end position="148"/>
    </location>
</feature>
<dbReference type="InterPro" id="IPR050111">
    <property type="entry name" value="C-type_lectin/snaclec_domain"/>
</dbReference>
<keyword evidence="8" id="KW-0675">Receptor</keyword>
<feature type="transmembrane region" description="Helical" evidence="2">
    <location>
        <begin position="2106"/>
        <end position="2132"/>
    </location>
</feature>
<feature type="domain" description="C-type lectin" evidence="5">
    <location>
        <begin position="1962"/>
        <end position="2082"/>
    </location>
</feature>
<keyword evidence="1" id="KW-0430">Lectin</keyword>
<dbReference type="InterPro" id="IPR018378">
    <property type="entry name" value="C-type_lectin_CS"/>
</dbReference>
<feature type="domain" description="C-type lectin" evidence="5">
    <location>
        <begin position="1229"/>
        <end position="1347"/>
    </location>
</feature>
<comment type="caution">
    <text evidence="8">The sequence shown here is derived from an EMBL/GenBank/DDBJ whole genome shotgun (WGS) entry which is preliminary data.</text>
</comment>
<evidence type="ECO:0000256" key="1">
    <source>
        <dbReference type="ARBA" id="ARBA00022734"/>
    </source>
</evidence>
<dbReference type="SMART" id="SM00034">
    <property type="entry name" value="CLECT"/>
    <property type="match status" value="12"/>
</dbReference>
<feature type="domain" description="F5/8 type C" evidence="4">
    <location>
        <begin position="832"/>
        <end position="973"/>
    </location>
</feature>
<dbReference type="PANTHER" id="PTHR22803">
    <property type="entry name" value="MANNOSE, PHOSPHOLIPASE, LECTIN RECEPTOR RELATED"/>
    <property type="match status" value="1"/>
</dbReference>
<keyword evidence="9" id="KW-1185">Reference proteome</keyword>
<reference evidence="8 9" key="1">
    <citation type="journal article" date="2021" name="Sci. Rep.">
        <title>Chromosome anchoring in Senegalese sole (Solea senegalensis) reveals sex-associated markers and genome rearrangements in flatfish.</title>
        <authorList>
            <person name="Guerrero-Cozar I."/>
            <person name="Gomez-Garrido J."/>
            <person name="Berbel C."/>
            <person name="Martinez-Blanch J.F."/>
            <person name="Alioto T."/>
            <person name="Claros M.G."/>
            <person name="Gagnaire P.A."/>
            <person name="Manchado M."/>
        </authorList>
    </citation>
    <scope>NUCLEOTIDE SEQUENCE [LARGE SCALE GENOMIC DNA]</scope>
    <source>
        <strain evidence="8">Sse05_10M</strain>
    </source>
</reference>
<proteinExistence type="predicted"/>
<dbReference type="EMBL" id="JAGKHQ010000014">
    <property type="protein sequence ID" value="KAG7499177.1"/>
    <property type="molecule type" value="Genomic_DNA"/>
</dbReference>
<dbReference type="CDD" id="cd22823">
    <property type="entry name" value="Gal_Rha_Lectin"/>
    <property type="match status" value="1"/>
</dbReference>
<dbReference type="InterPro" id="IPR001304">
    <property type="entry name" value="C-type_lectin-like"/>
</dbReference>
<feature type="domain" description="C-type lectin" evidence="5">
    <location>
        <begin position="1675"/>
        <end position="1798"/>
    </location>
</feature>
<accession>A0AAV6R1H7</accession>
<gene>
    <name evidence="8" type="ORF">JOB18_031476</name>
</gene>
<organism evidence="8 9">
    <name type="scientific">Solea senegalensis</name>
    <name type="common">Senegalese sole</name>
    <dbReference type="NCBI Taxonomy" id="28829"/>
    <lineage>
        <taxon>Eukaryota</taxon>
        <taxon>Metazoa</taxon>
        <taxon>Chordata</taxon>
        <taxon>Craniata</taxon>
        <taxon>Vertebrata</taxon>
        <taxon>Euteleostomi</taxon>
        <taxon>Actinopterygii</taxon>
        <taxon>Neopterygii</taxon>
        <taxon>Teleostei</taxon>
        <taxon>Neoteleostei</taxon>
        <taxon>Acanthomorphata</taxon>
        <taxon>Carangaria</taxon>
        <taxon>Pleuronectiformes</taxon>
        <taxon>Pleuronectoidei</taxon>
        <taxon>Soleidae</taxon>
        <taxon>Solea</taxon>
    </lineage>
</organism>
<evidence type="ECO:0000313" key="8">
    <source>
        <dbReference type="EMBL" id="KAG7499177.1"/>
    </source>
</evidence>
<dbReference type="Proteomes" id="UP000693946">
    <property type="component" value="Linkage Group LG21"/>
</dbReference>
<feature type="domain" description="C-type lectin" evidence="5">
    <location>
        <begin position="606"/>
        <end position="723"/>
    </location>
</feature>
<feature type="domain" description="C-type lectin" evidence="5">
    <location>
        <begin position="1088"/>
        <end position="1204"/>
    </location>
</feature>
<keyword evidence="2" id="KW-1133">Transmembrane helix</keyword>
<dbReference type="InterPro" id="IPR000922">
    <property type="entry name" value="Lectin_gal-bd_dom"/>
</dbReference>
<dbReference type="CDD" id="cd03590">
    <property type="entry name" value="CLECT_DC-SIGN_like"/>
    <property type="match status" value="1"/>
</dbReference>
<evidence type="ECO:0000259" key="4">
    <source>
        <dbReference type="PROSITE" id="PS50022"/>
    </source>
</evidence>
<feature type="chain" id="PRO_5043798288" evidence="3">
    <location>
        <begin position="24"/>
        <end position="2168"/>
    </location>
</feature>
<protein>
    <submittedName>
        <fullName evidence="8">Macrophage mannose receptor 1-like</fullName>
    </submittedName>
</protein>
<dbReference type="InterPro" id="IPR004043">
    <property type="entry name" value="LCCL"/>
</dbReference>
<feature type="signal peptide" evidence="3">
    <location>
        <begin position="1"/>
        <end position="23"/>
    </location>
</feature>
<sequence length="2168" mass="243237">MDGGHRRLLWLLSFAALLTCGWCQCLAGWRENVGNCYLFSNDEKSWLEANAYCLAQNSNLMSIQTIEERLWLRTQILSHTYWIGLNDQVTEGVWQWSDGSPFIEYLSQWMHGQPDNWGDGEDCAQVNGNSHGQWMDENCADKKKYICKHVNPNPGPQCDLTNGWRQYGSNCYKVKADMRKSWAAARHDCVQEGGDLVSITSVEEEQYITGQMDQSWLDLWIGLSTLKCNKISCQVEVGSSQFTWTDTAQLQYTNWAEGEPTVDAQSGSCAAIIKDSSDDFGKWRSHQCRYERPYMCKRPLNTICPAGWMSFAGSCYWMVSNIHLLTTWYDAYTRCSDIGAHLLIINSQEEQFFINGKLPDFHQTDIPDIWIGLSDKDQDGVFKWVDKSPVQFSNYGPGWPRNTAGLWDCGQIFTGNYEGKWETTNCFKSLGFVCEMTGGQNPKPTPIPEYHCDHGYLLYGNFCYHFETEAMKNWHDAEDHCKGEQGHLTSLHSQEELSFLTAHMPTEAWVGLNDIDVENKFVNTDGTPANFLPWGNNQPDNWQNNEDCVQLRGMNHHEAGKINDDFCTSTKDYICKKAKGQGPPPQPPTFGPGWNEKCGSWMADPFNDYCYLFNYLSMRTWAEARADCVNQGGELASITDPYEQAFIQGVIQSSPTGITLWTGGHDSITEGGWEWTDGSPFRYIRWGAGNPDDYFGEDCLSIYINDGYWNDDDCEYKRGYICKKKGNTPEPPPPHDGFMTALVCQGSSAVLHCAHESVINIQSAFYGRRSDTICPHLEGSGGSCTVDGVLPYYRKMCDNRPFCFAYANVEEDPCPAVSKYLEIVYSCEQTVCLHGLGVEDGLVTDSQLSASSSLGVFTPDQARLKGNSCWMPSGNPTSSWIQVNLGPIRKVTGIAIQGCPQNDYWITKFKIQHSMDGTTWTDYTADGEFFPGSVDRDTPDTQLLGTPVSAKYVRILPLEFSGQAGLRFDILGCTPDYAITCDDKPNFTFSTDKMTVHCPAGCAKTNYIVYGTTLYRGDSNICAAAIHAGVVLNDIGGDCTLLKVEGQDFYAGSTRNGITTRQFDGNYAVSYTFADGELRCSGPDWFEFGEFCYKPFGDKKTWHDARETCRSLGADLVSVLSMTEQSWLESYLFMATSDVWTGLNDLFVPGMFFWSDQHMVSFTYWAPGEPNNHDGFSEDCVEMLHQTGRWNDVSCAELNTYICKMPKDHYPVPSVEPTVYGCPQGWDAYGYSCYWMEETARSWYDAKAFCKEQEGFLLHIGDIYEQAHFTVTLSGKTGLWWLGLRAQGVAGGGVDYIWDNNSPLTFTHWDRDQPDNGDGTCVAMTTGQVGGFWDDKQCSEKYAFVCEKFRPDISPPTGPPTPPPAQGCAEGWTALPHYRNCYRLFHNVDWSLKKSWGAAHEDCVARGADLVSVHSKAEEEFLSLYSKASSKWIGLKHNPTEGGYSWSDGTPLSHTNWGHGEPNDHEGREECVEMVSSDNGTYSWWNDLNCDAHQDWICMIAKGKNPILPPVPPPPVPAPDCGSNPGWRKNNNICYYYNDTDVVDFHTAMIRCYTEKASLVSILSKDEQAYVNSMVGTGDIAASWIGMRVFGIASAEYKWLDHSPVTYTHWASGEPNNANGEEQCVQINRHQGGWNDANCGRAAGYLCKKFPGNDHTAPPPTQPWVGNCPTGWIRFRNKCFTFKGKKNDLKANWSYARSWCKEQGAELAVIDDQLENDFVSSYLRDLELPTWIGLSDLLEENQYAWSDGVSPVKFTNWNDKEPNNAGGTEHCVAMSHGPLVTGKWNDDACHKDHSFMCSMQKSTSLPPPPTASPCPAEYVPWYQNCYKLVEKPETWEAAQASCQQEGGNLASIDMSYDQAFIALVALQAKADTWIGLRRKDDGSYSWTDGWPVFFTHWGPGEPTNIKDEGCVSMHSTSHHFYGTWNDTKCDQAKPYICKITSEHPPPTPGPGDGKCLPFWIPYGHYCYLVYNEQQGFSWPDSRHYCQSARGDLASIHSRAEVEFLRNLNHTKHHNIWIGLTRDHNFGWGWTDLTSLGFLNWAQGEPNAAFHPGEVAEENCVEMYADGLWNDNNCLQKRGFVCRHRQYHSTDDGGNPIFPTDGPHVDMGAAIAGAVITAVVIFSLILGTLYYVFRVRGFKLSGLTLPTRAATTVDVPAFNNPNFGGESDT</sequence>
<dbReference type="SMART" id="SM00231">
    <property type="entry name" value="FA58C"/>
    <property type="match status" value="1"/>
</dbReference>
<dbReference type="Pfam" id="PF00754">
    <property type="entry name" value="F5_F8_type_C"/>
    <property type="match status" value="1"/>
</dbReference>
<dbReference type="FunFam" id="3.10.100.10:FF:000109">
    <property type="entry name" value="Uncharacterized protein"/>
    <property type="match status" value="1"/>
</dbReference>
<feature type="domain" description="LCCL" evidence="7">
    <location>
        <begin position="975"/>
        <end position="1060"/>
    </location>
</feature>
<dbReference type="PROSITE" id="PS00615">
    <property type="entry name" value="C_TYPE_LECTIN_1"/>
    <property type="match status" value="10"/>
</dbReference>
<dbReference type="InterPro" id="IPR000421">
    <property type="entry name" value="FA58C"/>
</dbReference>
<evidence type="ECO:0000259" key="7">
    <source>
        <dbReference type="PROSITE" id="PS50820"/>
    </source>
</evidence>
<dbReference type="InterPro" id="IPR033989">
    <property type="entry name" value="CD209-like_CTLD"/>
</dbReference>
<dbReference type="SMART" id="SM00603">
    <property type="entry name" value="LCCL"/>
    <property type="match status" value="1"/>
</dbReference>
<feature type="domain" description="C-type lectin" evidence="5">
    <location>
        <begin position="1530"/>
        <end position="1648"/>
    </location>
</feature>
<feature type="domain" description="C-type lectin" evidence="5">
    <location>
        <begin position="459"/>
        <end position="576"/>
    </location>
</feature>
<feature type="domain" description="C-type lectin" evidence="5">
    <location>
        <begin position="1377"/>
        <end position="1499"/>
    </location>
</feature>
<evidence type="ECO:0000256" key="3">
    <source>
        <dbReference type="SAM" id="SignalP"/>
    </source>
</evidence>
<evidence type="ECO:0000313" key="9">
    <source>
        <dbReference type="Proteomes" id="UP000693946"/>
    </source>
</evidence>
<dbReference type="CDD" id="cd00057">
    <property type="entry name" value="FA58C"/>
    <property type="match status" value="1"/>
</dbReference>
<dbReference type="PROSITE" id="PS50022">
    <property type="entry name" value="FA58C_3"/>
    <property type="match status" value="1"/>
</dbReference>
<feature type="domain" description="C-type lectin" evidence="5">
    <location>
        <begin position="1821"/>
        <end position="1938"/>
    </location>
</feature>
<keyword evidence="2" id="KW-0812">Transmembrane</keyword>
<dbReference type="Pfam" id="PF02140">
    <property type="entry name" value="SUEL_Lectin"/>
    <property type="match status" value="1"/>
</dbReference>
<dbReference type="GO" id="GO:0030246">
    <property type="term" value="F:carbohydrate binding"/>
    <property type="evidence" value="ECO:0007669"/>
    <property type="project" value="UniProtKB-KW"/>
</dbReference>
<dbReference type="CDD" id="cd00037">
    <property type="entry name" value="CLECT"/>
    <property type="match status" value="9"/>
</dbReference>
<evidence type="ECO:0000259" key="6">
    <source>
        <dbReference type="PROSITE" id="PS50228"/>
    </source>
</evidence>
<dbReference type="Pfam" id="PF00059">
    <property type="entry name" value="Lectin_C"/>
    <property type="match status" value="12"/>
</dbReference>
<dbReference type="Pfam" id="PF03815">
    <property type="entry name" value="LCCL"/>
    <property type="match status" value="1"/>
</dbReference>
<feature type="domain" description="C-type lectin" evidence="5">
    <location>
        <begin position="311"/>
        <end position="435"/>
    </location>
</feature>
<dbReference type="PROSITE" id="PS50041">
    <property type="entry name" value="C_TYPE_LECTIN_2"/>
    <property type="match status" value="12"/>
</dbReference>
<evidence type="ECO:0000256" key="2">
    <source>
        <dbReference type="SAM" id="Phobius"/>
    </source>
</evidence>